<name>A0A7Y9WXS8_9ACTN</name>
<evidence type="ECO:0000313" key="2">
    <source>
        <dbReference type="Proteomes" id="UP000523545"/>
    </source>
</evidence>
<accession>A0A7Y9WXS8</accession>
<keyword evidence="2" id="KW-1185">Reference proteome</keyword>
<comment type="caution">
    <text evidence="1">The sequence shown here is derived from an EMBL/GenBank/DDBJ whole genome shotgun (WGS) entry which is preliminary data.</text>
</comment>
<dbReference type="Proteomes" id="UP000523545">
    <property type="component" value="Unassembled WGS sequence"/>
</dbReference>
<dbReference type="EMBL" id="JACCHK010000001">
    <property type="protein sequence ID" value="NYH40305.1"/>
    <property type="molecule type" value="Genomic_DNA"/>
</dbReference>
<evidence type="ECO:0000313" key="1">
    <source>
        <dbReference type="EMBL" id="NYH40305.1"/>
    </source>
</evidence>
<dbReference type="AlphaFoldDB" id="A0A7Y9WXS8"/>
<gene>
    <name evidence="1" type="ORF">HNR22_000032</name>
</gene>
<reference evidence="1 2" key="1">
    <citation type="submission" date="2020-07" db="EMBL/GenBank/DDBJ databases">
        <title>Sequencing the genomes of 1000 actinobacteria strains.</title>
        <authorList>
            <person name="Klenk H.-P."/>
        </authorList>
    </citation>
    <scope>NUCLEOTIDE SEQUENCE [LARGE SCALE GENOMIC DNA]</scope>
    <source>
        <strain evidence="1 2">DSM 45876</strain>
    </source>
</reference>
<dbReference type="RefSeq" id="WP_179778448.1">
    <property type="nucleotide sequence ID" value="NZ_JACCHK010000001.1"/>
</dbReference>
<sequence>MYRYLLTFTHTTNGSTEMTGIDFPTARPISSAKDLPAITLLLRSQGYTEPFIIAFSLFTPAPTSQAAQ</sequence>
<proteinExistence type="predicted"/>
<protein>
    <submittedName>
        <fullName evidence="1">Uncharacterized protein</fullName>
    </submittedName>
</protein>
<organism evidence="1 2">
    <name type="scientific">Micromonospora jinlongensis</name>
    <dbReference type="NCBI Taxonomy" id="1287877"/>
    <lineage>
        <taxon>Bacteria</taxon>
        <taxon>Bacillati</taxon>
        <taxon>Actinomycetota</taxon>
        <taxon>Actinomycetes</taxon>
        <taxon>Micromonosporales</taxon>
        <taxon>Micromonosporaceae</taxon>
        <taxon>Micromonospora</taxon>
    </lineage>
</organism>